<dbReference type="GO" id="GO:0005525">
    <property type="term" value="F:GTP binding"/>
    <property type="evidence" value="ECO:0007669"/>
    <property type="project" value="UniProtKB-KW"/>
</dbReference>
<dbReference type="SMART" id="SM00173">
    <property type="entry name" value="RAS"/>
    <property type="match status" value="1"/>
</dbReference>
<dbReference type="InterPro" id="IPR001806">
    <property type="entry name" value="Small_GTPase"/>
</dbReference>
<evidence type="ECO:0000256" key="2">
    <source>
        <dbReference type="ARBA" id="ARBA00023134"/>
    </source>
</evidence>
<dbReference type="AlphaFoldDB" id="A0A1I8JKQ8"/>
<keyword evidence="3" id="KW-0449">Lipoprotein</keyword>
<protein>
    <submittedName>
        <fullName evidence="5">Ras-related protein Rab-18</fullName>
    </submittedName>
</protein>
<evidence type="ECO:0000313" key="4">
    <source>
        <dbReference type="Proteomes" id="UP000095280"/>
    </source>
</evidence>
<sequence length="186" mass="20048">AVNRTPERVFKVVFIGDSGVGKSSVIHRLCQDAFKSTFAATIGIDFQVKAMELEGQVIALQLWDTAGQERFRSITKQYFRKADGIVIVYDVTSAQSYLHLREWLDCIQEGDGDGAVKLLLGNKVDLLAPTKKAATEVAGSARAVEAQAAQRLADECSDSGKAAPALFFEVSAKSGKSVGEAFVKFA</sequence>
<dbReference type="FunFam" id="3.40.50.300:FF:001129">
    <property type="entry name" value="ras-related protein Rab-44 isoform X2"/>
    <property type="match status" value="1"/>
</dbReference>
<dbReference type="InterPro" id="IPR050227">
    <property type="entry name" value="Rab"/>
</dbReference>
<dbReference type="GO" id="GO:0003924">
    <property type="term" value="F:GTPase activity"/>
    <property type="evidence" value="ECO:0007669"/>
    <property type="project" value="InterPro"/>
</dbReference>
<organism evidence="4 5">
    <name type="scientific">Macrostomum lignano</name>
    <dbReference type="NCBI Taxonomy" id="282301"/>
    <lineage>
        <taxon>Eukaryota</taxon>
        <taxon>Metazoa</taxon>
        <taxon>Spiralia</taxon>
        <taxon>Lophotrochozoa</taxon>
        <taxon>Platyhelminthes</taxon>
        <taxon>Rhabditophora</taxon>
        <taxon>Macrostomorpha</taxon>
        <taxon>Macrostomida</taxon>
        <taxon>Macrostomidae</taxon>
        <taxon>Macrostomum</taxon>
    </lineage>
</organism>
<dbReference type="InterPro" id="IPR005225">
    <property type="entry name" value="Small_GTP-bd"/>
</dbReference>
<evidence type="ECO:0000313" key="5">
    <source>
        <dbReference type="WBParaSite" id="maker-uti_cns_0048593-snap-gene-0.4-mRNA-1"/>
    </source>
</evidence>
<evidence type="ECO:0000256" key="1">
    <source>
        <dbReference type="ARBA" id="ARBA00022741"/>
    </source>
</evidence>
<dbReference type="PANTHER" id="PTHR47977">
    <property type="entry name" value="RAS-RELATED PROTEIN RAB"/>
    <property type="match status" value="1"/>
</dbReference>
<dbReference type="PROSITE" id="PS51419">
    <property type="entry name" value="RAB"/>
    <property type="match status" value="1"/>
</dbReference>
<dbReference type="Proteomes" id="UP000095280">
    <property type="component" value="Unplaced"/>
</dbReference>
<evidence type="ECO:0000256" key="3">
    <source>
        <dbReference type="ARBA" id="ARBA00023288"/>
    </source>
</evidence>
<dbReference type="Pfam" id="PF00071">
    <property type="entry name" value="Ras"/>
    <property type="match status" value="1"/>
</dbReference>
<name>A0A1I8JKQ8_9PLAT</name>
<dbReference type="WBParaSite" id="maker-uti_cns_0048593-snap-gene-0.4-mRNA-1">
    <property type="protein sequence ID" value="maker-uti_cns_0048593-snap-gene-0.4-mRNA-1"/>
    <property type="gene ID" value="maker-uti_cns_0048593-snap-gene-0.4"/>
</dbReference>
<proteinExistence type="predicted"/>
<dbReference type="NCBIfam" id="TIGR00231">
    <property type="entry name" value="small_GTP"/>
    <property type="match status" value="1"/>
</dbReference>
<dbReference type="CDD" id="cd00154">
    <property type="entry name" value="Rab"/>
    <property type="match status" value="1"/>
</dbReference>
<reference evidence="5" key="1">
    <citation type="submission" date="2016-11" db="UniProtKB">
        <authorList>
            <consortium name="WormBaseParasite"/>
        </authorList>
    </citation>
    <scope>IDENTIFICATION</scope>
</reference>
<dbReference type="InterPro" id="IPR027417">
    <property type="entry name" value="P-loop_NTPase"/>
</dbReference>
<dbReference type="Gene3D" id="3.40.50.300">
    <property type="entry name" value="P-loop containing nucleotide triphosphate hydrolases"/>
    <property type="match status" value="1"/>
</dbReference>
<keyword evidence="2" id="KW-0342">GTP-binding</keyword>
<dbReference type="PROSITE" id="PS51421">
    <property type="entry name" value="RAS"/>
    <property type="match status" value="1"/>
</dbReference>
<keyword evidence="4" id="KW-1185">Reference proteome</keyword>
<dbReference type="SUPFAM" id="SSF52540">
    <property type="entry name" value="P-loop containing nucleoside triphosphate hydrolases"/>
    <property type="match status" value="1"/>
</dbReference>
<dbReference type="SMART" id="SM00174">
    <property type="entry name" value="RHO"/>
    <property type="match status" value="1"/>
</dbReference>
<keyword evidence="1" id="KW-0547">Nucleotide-binding</keyword>
<dbReference type="SMART" id="SM00175">
    <property type="entry name" value="RAB"/>
    <property type="match status" value="1"/>
</dbReference>
<dbReference type="PRINTS" id="PR00449">
    <property type="entry name" value="RASTRNSFRMNG"/>
</dbReference>
<accession>A0A1I8JKQ8</accession>